<protein>
    <submittedName>
        <fullName evidence="3">Predicted protein</fullName>
    </submittedName>
</protein>
<evidence type="ECO:0000256" key="2">
    <source>
        <dbReference type="SAM" id="Phobius"/>
    </source>
</evidence>
<name>D2VXK8_NAEGR</name>
<dbReference type="RefSeq" id="XP_002671269.1">
    <property type="nucleotide sequence ID" value="XM_002671223.1"/>
</dbReference>
<dbReference type="InParanoid" id="D2VXK8"/>
<keyword evidence="2" id="KW-0812">Transmembrane</keyword>
<feature type="transmembrane region" description="Helical" evidence="2">
    <location>
        <begin position="118"/>
        <end position="141"/>
    </location>
</feature>
<reference evidence="3 4" key="1">
    <citation type="journal article" date="2010" name="Cell">
        <title>The genome of Naegleria gruberi illuminates early eukaryotic versatility.</title>
        <authorList>
            <person name="Fritz-Laylin L.K."/>
            <person name="Prochnik S.E."/>
            <person name="Ginger M.L."/>
            <person name="Dacks J.B."/>
            <person name="Carpenter M.L."/>
            <person name="Field M.C."/>
            <person name="Kuo A."/>
            <person name="Paredez A."/>
            <person name="Chapman J."/>
            <person name="Pham J."/>
            <person name="Shu S."/>
            <person name="Neupane R."/>
            <person name="Cipriano M."/>
            <person name="Mancuso J."/>
            <person name="Tu H."/>
            <person name="Salamov A."/>
            <person name="Lindquist E."/>
            <person name="Shapiro H."/>
            <person name="Lucas S."/>
            <person name="Grigoriev I.V."/>
            <person name="Cande W.Z."/>
            <person name="Fulton C."/>
            <person name="Rokhsar D.S."/>
            <person name="Dawson S.C."/>
        </authorList>
    </citation>
    <scope>NUCLEOTIDE SEQUENCE [LARGE SCALE GENOMIC DNA]</scope>
    <source>
        <strain evidence="3 4">NEG-M</strain>
    </source>
</reference>
<evidence type="ECO:0000313" key="4">
    <source>
        <dbReference type="Proteomes" id="UP000006671"/>
    </source>
</evidence>
<proteinExistence type="predicted"/>
<keyword evidence="4" id="KW-1185">Reference proteome</keyword>
<feature type="compositionally biased region" description="Basic residues" evidence="1">
    <location>
        <begin position="28"/>
        <end position="48"/>
    </location>
</feature>
<organism evidence="4">
    <name type="scientific">Naegleria gruberi</name>
    <name type="common">Amoeba</name>
    <dbReference type="NCBI Taxonomy" id="5762"/>
    <lineage>
        <taxon>Eukaryota</taxon>
        <taxon>Discoba</taxon>
        <taxon>Heterolobosea</taxon>
        <taxon>Tetramitia</taxon>
        <taxon>Eutetramitia</taxon>
        <taxon>Vahlkampfiidae</taxon>
        <taxon>Naegleria</taxon>
    </lineage>
</organism>
<dbReference type="AlphaFoldDB" id="D2VXK8"/>
<sequence>MAKGRSGRSGRSGGNRSHGARRTGGVGHRTHHHTPSRSAFSRRNHRTNLHTTTGRPSGGVLRVSGGSSRNNPKTLLILGGVFSLIAIAELIACLVLGVLMATCVKQPKQDNCPVYDSIMIPLGASAGILLVMGVLFILLSIRMIIQRRKMAAMNTGSEIGLANVSVMQLETGETVQQHPMIIENTGFVNRYYFSQPNPMMMNYYQYPPNNATVIPPNQQQPIYYNNFQSNIVAGTNNTSDASLQYYNHNESELAMTNNHGMVNPNISNQQFESNESIQYSMNYRKSTCDNEAPTTIYIPSPQAPPQPQQQQHDDKV</sequence>
<dbReference type="GeneID" id="8858302"/>
<feature type="compositionally biased region" description="Low complexity" evidence="1">
    <location>
        <begin position="49"/>
        <end position="67"/>
    </location>
</feature>
<dbReference type="KEGG" id="ngr:NAEGRDRAFT_53048"/>
<feature type="region of interest" description="Disordered" evidence="1">
    <location>
        <begin position="1"/>
        <end position="67"/>
    </location>
</feature>
<dbReference type="EMBL" id="GG738907">
    <property type="protein sequence ID" value="EFC38525.1"/>
    <property type="molecule type" value="Genomic_DNA"/>
</dbReference>
<keyword evidence="2" id="KW-1133">Transmembrane helix</keyword>
<keyword evidence="2" id="KW-0472">Membrane</keyword>
<dbReference type="VEuPathDB" id="AmoebaDB:NAEGRDRAFT_53048"/>
<dbReference type="Proteomes" id="UP000006671">
    <property type="component" value="Unassembled WGS sequence"/>
</dbReference>
<gene>
    <name evidence="3" type="ORF">NAEGRDRAFT_53048</name>
</gene>
<accession>D2VXK8</accession>
<evidence type="ECO:0000256" key="1">
    <source>
        <dbReference type="SAM" id="MobiDB-lite"/>
    </source>
</evidence>
<feature type="transmembrane region" description="Helical" evidence="2">
    <location>
        <begin position="75"/>
        <end position="98"/>
    </location>
</feature>
<feature type="region of interest" description="Disordered" evidence="1">
    <location>
        <begin position="291"/>
        <end position="316"/>
    </location>
</feature>
<evidence type="ECO:0000313" key="3">
    <source>
        <dbReference type="EMBL" id="EFC38525.1"/>
    </source>
</evidence>